<dbReference type="AlphaFoldDB" id="F2IGE5"/>
<dbReference type="InterPro" id="IPR007361">
    <property type="entry name" value="DUF427"/>
</dbReference>
<dbReference type="InterPro" id="IPR038694">
    <property type="entry name" value="DUF427_sf"/>
</dbReference>
<protein>
    <recommendedName>
        <fullName evidence="1">DUF427 domain-containing protein</fullName>
    </recommendedName>
</protein>
<keyword evidence="3" id="KW-1185">Reference proteome</keyword>
<feature type="domain" description="DUF427" evidence="1">
    <location>
        <begin position="3"/>
        <end position="88"/>
    </location>
</feature>
<dbReference type="STRING" id="755732.Fluta_3845"/>
<evidence type="ECO:0000313" key="2">
    <source>
        <dbReference type="EMBL" id="AEA45811.1"/>
    </source>
</evidence>
<dbReference type="eggNOG" id="COG2343">
    <property type="taxonomic scope" value="Bacteria"/>
</dbReference>
<name>F2IGE5_FLUTR</name>
<accession>F2IGE5</accession>
<reference evidence="3" key="2">
    <citation type="submission" date="2011-02" db="EMBL/GenBank/DDBJ databases">
        <title>The complete genome of Fluviicola taffensis DSM 16823.</title>
        <authorList>
            <consortium name="US DOE Joint Genome Institute (JGI-PGF)"/>
            <person name="Lucas S."/>
            <person name="Copeland A."/>
            <person name="Lapidus A."/>
            <person name="Bruce D."/>
            <person name="Goodwin L."/>
            <person name="Pitluck S."/>
            <person name="Kyrpides N."/>
            <person name="Mavromatis K."/>
            <person name="Ivanova N."/>
            <person name="Mikhailova N."/>
            <person name="Pagani I."/>
            <person name="Chertkov O."/>
            <person name="Detter J.C."/>
            <person name="Han C."/>
            <person name="Tapia R."/>
            <person name="Land M."/>
            <person name="Hauser L."/>
            <person name="Markowitz V."/>
            <person name="Cheng J.-F."/>
            <person name="Hugenholtz P."/>
            <person name="Woyke T."/>
            <person name="Wu D."/>
            <person name="Tindall B."/>
            <person name="Pomrenke H.G."/>
            <person name="Brambilla E."/>
            <person name="Klenk H.-P."/>
            <person name="Eisen J.A."/>
        </authorList>
    </citation>
    <scope>NUCLEOTIDE SEQUENCE [LARGE SCALE GENOMIC DNA]</scope>
    <source>
        <strain evidence="3">DSM 16823 / RW262 / RW262</strain>
    </source>
</reference>
<dbReference type="OrthoDB" id="119916at2"/>
<proteinExistence type="predicted"/>
<dbReference type="EMBL" id="CP002542">
    <property type="protein sequence ID" value="AEA45811.1"/>
    <property type="molecule type" value="Genomic_DNA"/>
</dbReference>
<organism evidence="2 3">
    <name type="scientific">Fluviicola taffensis (strain DSM 16823 / NCIMB 13979 / RW262)</name>
    <dbReference type="NCBI Taxonomy" id="755732"/>
    <lineage>
        <taxon>Bacteria</taxon>
        <taxon>Pseudomonadati</taxon>
        <taxon>Bacteroidota</taxon>
        <taxon>Flavobacteriia</taxon>
        <taxon>Flavobacteriales</taxon>
        <taxon>Crocinitomicaceae</taxon>
        <taxon>Fluviicola</taxon>
    </lineage>
</organism>
<dbReference type="Pfam" id="PF04248">
    <property type="entry name" value="NTP_transf_9"/>
    <property type="match status" value="1"/>
</dbReference>
<dbReference type="RefSeq" id="WP_013688569.1">
    <property type="nucleotide sequence ID" value="NC_015321.1"/>
</dbReference>
<dbReference type="Proteomes" id="UP000007463">
    <property type="component" value="Chromosome"/>
</dbReference>
<evidence type="ECO:0000313" key="3">
    <source>
        <dbReference type="Proteomes" id="UP000007463"/>
    </source>
</evidence>
<dbReference type="Gene3D" id="2.170.150.40">
    <property type="entry name" value="Domain of unknown function (DUF427)"/>
    <property type="match status" value="1"/>
</dbReference>
<sequence>MKRAIWNNIVIAESAATILVDGNHYFPVEAIKKEYFKESEKHTACPWKGIASYYSLEVNKQINKDAAWFYPRTSKLAKIIEGRIAFWKGVKIIEY</sequence>
<dbReference type="KEGG" id="fte:Fluta_3845"/>
<dbReference type="PANTHER" id="PTHR34310:SF5">
    <property type="entry name" value="DUF427 DOMAIN PROTEIN (AFU_ORTHOLOGUE AFUA_3G02220)"/>
    <property type="match status" value="1"/>
</dbReference>
<evidence type="ECO:0000259" key="1">
    <source>
        <dbReference type="Pfam" id="PF04248"/>
    </source>
</evidence>
<gene>
    <name evidence="2" type="ordered locus">Fluta_3845</name>
</gene>
<reference evidence="2 3" key="1">
    <citation type="journal article" date="2011" name="Stand. Genomic Sci.">
        <title>Complete genome sequence of the gliding freshwater bacterium Fluviicola taffensis type strain (RW262).</title>
        <authorList>
            <person name="Woyke T."/>
            <person name="Chertkov O."/>
            <person name="Lapidus A."/>
            <person name="Nolan M."/>
            <person name="Lucas S."/>
            <person name="Del Rio T.G."/>
            <person name="Tice H."/>
            <person name="Cheng J.F."/>
            <person name="Tapia R."/>
            <person name="Han C."/>
            <person name="Goodwin L."/>
            <person name="Pitluck S."/>
            <person name="Liolios K."/>
            <person name="Pagani I."/>
            <person name="Ivanova N."/>
            <person name="Huntemann M."/>
            <person name="Mavromatis K."/>
            <person name="Mikhailova N."/>
            <person name="Pati A."/>
            <person name="Chen A."/>
            <person name="Palaniappan K."/>
            <person name="Land M."/>
            <person name="Hauser L."/>
            <person name="Brambilla E.M."/>
            <person name="Rohde M."/>
            <person name="Mwirichia R."/>
            <person name="Sikorski J."/>
            <person name="Tindall B.J."/>
            <person name="Goker M."/>
            <person name="Bristow J."/>
            <person name="Eisen J.A."/>
            <person name="Markowitz V."/>
            <person name="Hugenholtz P."/>
            <person name="Klenk H.P."/>
            <person name="Kyrpides N.C."/>
        </authorList>
    </citation>
    <scope>NUCLEOTIDE SEQUENCE [LARGE SCALE GENOMIC DNA]</scope>
    <source>
        <strain evidence="3">DSM 16823 / RW262 / RW262</strain>
    </source>
</reference>
<dbReference type="HOGENOM" id="CLU_126578_1_1_10"/>
<dbReference type="PANTHER" id="PTHR34310">
    <property type="entry name" value="DUF427 DOMAIN PROTEIN (AFU_ORTHOLOGUE AFUA_3G02220)"/>
    <property type="match status" value="1"/>
</dbReference>